<proteinExistence type="predicted"/>
<dbReference type="RefSeq" id="WP_282533378.1">
    <property type="nucleotide sequence ID" value="NZ_JASCIS010000002.1"/>
</dbReference>
<feature type="compositionally biased region" description="Basic and acidic residues" evidence="1">
    <location>
        <begin position="72"/>
        <end position="88"/>
    </location>
</feature>
<gene>
    <name evidence="2" type="ORF">QIT00_02605</name>
</gene>
<keyword evidence="3" id="KW-1185">Reference proteome</keyword>
<evidence type="ECO:0000256" key="1">
    <source>
        <dbReference type="SAM" id="MobiDB-lite"/>
    </source>
</evidence>
<reference evidence="2 3" key="1">
    <citation type="submission" date="2023-05" db="EMBL/GenBank/DDBJ databases">
        <title>Draft genome sequence of Streptomyces sp. B-S-A12 isolated from a cave soil in Thailand.</title>
        <authorList>
            <person name="Chamroensaksri N."/>
            <person name="Muangham S."/>
        </authorList>
    </citation>
    <scope>NUCLEOTIDE SEQUENCE [LARGE SCALE GENOMIC DNA]</scope>
    <source>
        <strain evidence="2 3">B-S-A12</strain>
    </source>
</reference>
<evidence type="ECO:0000313" key="3">
    <source>
        <dbReference type="Proteomes" id="UP001237105"/>
    </source>
</evidence>
<organism evidence="2 3">
    <name type="scientific">Streptomyces luteolus</name>
    <dbReference type="NCBI Taxonomy" id="3043615"/>
    <lineage>
        <taxon>Bacteria</taxon>
        <taxon>Bacillati</taxon>
        <taxon>Actinomycetota</taxon>
        <taxon>Actinomycetes</taxon>
        <taxon>Kitasatosporales</taxon>
        <taxon>Streptomycetaceae</taxon>
        <taxon>Streptomyces</taxon>
    </lineage>
</organism>
<evidence type="ECO:0000313" key="2">
    <source>
        <dbReference type="EMBL" id="MDI3417463.1"/>
    </source>
</evidence>
<accession>A0ABT6SPC2</accession>
<name>A0ABT6SPC2_9ACTN</name>
<sequence>MGCAHVTCTPHRSHRALAGIAALTACSGSSKGDGDKPVAAPAAKPITEALAQAVITQALLGDGETLPGWTLHGDKDVTDGDVEGHRKA</sequence>
<feature type="region of interest" description="Disordered" evidence="1">
    <location>
        <begin position="66"/>
        <end position="88"/>
    </location>
</feature>
<dbReference type="EMBL" id="JASCIS010000002">
    <property type="protein sequence ID" value="MDI3417463.1"/>
    <property type="molecule type" value="Genomic_DNA"/>
</dbReference>
<comment type="caution">
    <text evidence="2">The sequence shown here is derived from an EMBL/GenBank/DDBJ whole genome shotgun (WGS) entry which is preliminary data.</text>
</comment>
<dbReference type="Proteomes" id="UP001237105">
    <property type="component" value="Unassembled WGS sequence"/>
</dbReference>
<protein>
    <submittedName>
        <fullName evidence="2">Uncharacterized protein</fullName>
    </submittedName>
</protein>